<dbReference type="OrthoDB" id="271111at2759"/>
<dbReference type="AlphaFoldDB" id="A0A401TH89"/>
<protein>
    <recommendedName>
        <fullName evidence="1">Rapamycin-insensitive companion of mTOR domain-containing protein</fullName>
    </recommendedName>
</protein>
<evidence type="ECO:0000313" key="2">
    <source>
        <dbReference type="EMBL" id="GCC42011.1"/>
    </source>
</evidence>
<dbReference type="GO" id="GO:0043539">
    <property type="term" value="F:protein serine/threonine kinase activator activity"/>
    <property type="evidence" value="ECO:0007669"/>
    <property type="project" value="TreeGrafter"/>
</dbReference>
<evidence type="ECO:0000313" key="3">
    <source>
        <dbReference type="Proteomes" id="UP000287033"/>
    </source>
</evidence>
<proteinExistence type="predicted"/>
<dbReference type="GO" id="GO:0031932">
    <property type="term" value="C:TORC2 complex"/>
    <property type="evidence" value="ECO:0007669"/>
    <property type="project" value="InterPro"/>
</dbReference>
<dbReference type="Pfam" id="PF14663">
    <property type="entry name" value="RasGEF_N_2"/>
    <property type="match status" value="1"/>
</dbReference>
<sequence>LYATKHLRVLLRANVEFFSNWGIELLVTQLHDKNKAISSEALDILDEACEDKANLHALIQMKPALAHLGDKGLLLLLR</sequence>
<reference evidence="2 3" key="1">
    <citation type="journal article" date="2018" name="Nat. Ecol. Evol.">
        <title>Shark genomes provide insights into elasmobranch evolution and the origin of vertebrates.</title>
        <authorList>
            <person name="Hara Y"/>
            <person name="Yamaguchi K"/>
            <person name="Onimaru K"/>
            <person name="Kadota M"/>
            <person name="Koyanagi M"/>
            <person name="Keeley SD"/>
            <person name="Tatsumi K"/>
            <person name="Tanaka K"/>
            <person name="Motone F"/>
            <person name="Kageyama Y"/>
            <person name="Nozu R"/>
            <person name="Adachi N"/>
            <person name="Nishimura O"/>
            <person name="Nakagawa R"/>
            <person name="Tanegashima C"/>
            <person name="Kiyatake I"/>
            <person name="Matsumoto R"/>
            <person name="Murakumo K"/>
            <person name="Nishida K"/>
            <person name="Terakita A"/>
            <person name="Kuratani S"/>
            <person name="Sato K"/>
            <person name="Hyodo S Kuraku.S."/>
        </authorList>
    </citation>
    <scope>NUCLEOTIDE SEQUENCE [LARGE SCALE GENOMIC DNA]</scope>
</reference>
<evidence type="ECO:0000259" key="1">
    <source>
        <dbReference type="Pfam" id="PF14663"/>
    </source>
</evidence>
<organism evidence="2 3">
    <name type="scientific">Chiloscyllium punctatum</name>
    <name type="common">Brownbanded bambooshark</name>
    <name type="synonym">Hemiscyllium punctatum</name>
    <dbReference type="NCBI Taxonomy" id="137246"/>
    <lineage>
        <taxon>Eukaryota</taxon>
        <taxon>Metazoa</taxon>
        <taxon>Chordata</taxon>
        <taxon>Craniata</taxon>
        <taxon>Vertebrata</taxon>
        <taxon>Chondrichthyes</taxon>
        <taxon>Elasmobranchii</taxon>
        <taxon>Galeomorphii</taxon>
        <taxon>Galeoidea</taxon>
        <taxon>Orectolobiformes</taxon>
        <taxon>Hemiscylliidae</taxon>
        <taxon>Chiloscyllium</taxon>
    </lineage>
</organism>
<keyword evidence="3" id="KW-1185">Reference proteome</keyword>
<dbReference type="STRING" id="137246.A0A401TH89"/>
<comment type="caution">
    <text evidence="2">The sequence shown here is derived from an EMBL/GenBank/DDBJ whole genome shotgun (WGS) entry which is preliminary data.</text>
</comment>
<dbReference type="GO" id="GO:0051897">
    <property type="term" value="P:positive regulation of phosphatidylinositol 3-kinase/protein kinase B signal transduction"/>
    <property type="evidence" value="ECO:0007669"/>
    <property type="project" value="TreeGrafter"/>
</dbReference>
<feature type="non-terminal residue" evidence="2">
    <location>
        <position position="1"/>
    </location>
</feature>
<name>A0A401TH89_CHIPU</name>
<accession>A0A401TH89</accession>
<feature type="domain" description="Rapamycin-insensitive companion of mTOR" evidence="1">
    <location>
        <begin position="18"/>
        <end position="78"/>
    </location>
</feature>
<dbReference type="EMBL" id="BEZZ01078976">
    <property type="protein sequence ID" value="GCC42011.1"/>
    <property type="molecule type" value="Genomic_DNA"/>
</dbReference>
<dbReference type="SMART" id="SM01303">
    <property type="entry name" value="RasGEF_N_2"/>
    <property type="match status" value="1"/>
</dbReference>
<dbReference type="Proteomes" id="UP000287033">
    <property type="component" value="Unassembled WGS sequence"/>
</dbReference>
<dbReference type="PANTHER" id="PTHR13298:SF11">
    <property type="entry name" value="RAPAMYCIN-INSENSITIVE COMPANION OF MTOR"/>
    <property type="match status" value="1"/>
</dbReference>
<gene>
    <name evidence="2" type="ORF">chiPu_0026418</name>
</gene>
<dbReference type="GO" id="GO:0038203">
    <property type="term" value="P:TORC2 signaling"/>
    <property type="evidence" value="ECO:0007669"/>
    <property type="project" value="TreeGrafter"/>
</dbReference>
<dbReference type="PANTHER" id="PTHR13298">
    <property type="entry name" value="CYTOSOLIC REGULATOR PIANISSIMO"/>
    <property type="match status" value="1"/>
</dbReference>
<dbReference type="InterPro" id="IPR029453">
    <property type="entry name" value="Rictor_IV"/>
</dbReference>
<dbReference type="InterPro" id="IPR028268">
    <property type="entry name" value="Pianissimo_fam"/>
</dbReference>